<accession>A0ABQ7FWE4</accession>
<proteinExistence type="predicted"/>
<reference evidence="2" key="1">
    <citation type="submission" date="2017-08" db="EMBL/GenBank/DDBJ databases">
        <authorList>
            <person name="Polle J.E."/>
            <person name="Barry K."/>
            <person name="Cushman J."/>
            <person name="Schmutz J."/>
            <person name="Tran D."/>
            <person name="Hathwaick L.T."/>
            <person name="Yim W.C."/>
            <person name="Jenkins J."/>
            <person name="Mckie-Krisberg Z.M."/>
            <person name="Prochnik S."/>
            <person name="Lindquist E."/>
            <person name="Dockter R.B."/>
            <person name="Adam C."/>
            <person name="Molina H."/>
            <person name="Bunkerborg J."/>
            <person name="Jin E."/>
            <person name="Buchheim M."/>
            <person name="Magnuson J."/>
        </authorList>
    </citation>
    <scope>NUCLEOTIDE SEQUENCE</scope>
    <source>
        <strain evidence="2">CCAP 19/18</strain>
    </source>
</reference>
<keyword evidence="1" id="KW-0472">Membrane</keyword>
<dbReference type="EMBL" id="MU069521">
    <property type="protein sequence ID" value="KAF5840181.1"/>
    <property type="molecule type" value="Genomic_DNA"/>
</dbReference>
<evidence type="ECO:0000313" key="3">
    <source>
        <dbReference type="Proteomes" id="UP000815325"/>
    </source>
</evidence>
<keyword evidence="3" id="KW-1185">Reference proteome</keyword>
<gene>
    <name evidence="2" type="ORF">DUNSADRAFT_17528</name>
</gene>
<sequence length="75" mass="8614">MHSSPFPLEYWLVSRRKFQVGVACIAKVVELFPLRTSKVGLRGVKNQAYIGLTCPELGYFFLLTIFVHYFGLQMT</sequence>
<keyword evidence="1" id="KW-0812">Transmembrane</keyword>
<evidence type="ECO:0008006" key="4">
    <source>
        <dbReference type="Google" id="ProtNLM"/>
    </source>
</evidence>
<feature type="transmembrane region" description="Helical" evidence="1">
    <location>
        <begin position="48"/>
        <end position="72"/>
    </location>
</feature>
<organism evidence="2 3">
    <name type="scientific">Dunaliella salina</name>
    <name type="common">Green alga</name>
    <name type="synonym">Protococcus salinus</name>
    <dbReference type="NCBI Taxonomy" id="3046"/>
    <lineage>
        <taxon>Eukaryota</taxon>
        <taxon>Viridiplantae</taxon>
        <taxon>Chlorophyta</taxon>
        <taxon>core chlorophytes</taxon>
        <taxon>Chlorophyceae</taxon>
        <taxon>CS clade</taxon>
        <taxon>Chlamydomonadales</taxon>
        <taxon>Dunaliellaceae</taxon>
        <taxon>Dunaliella</taxon>
    </lineage>
</organism>
<dbReference type="Proteomes" id="UP000815325">
    <property type="component" value="Unassembled WGS sequence"/>
</dbReference>
<comment type="caution">
    <text evidence="2">The sequence shown here is derived from an EMBL/GenBank/DDBJ whole genome shotgun (WGS) entry which is preliminary data.</text>
</comment>
<protein>
    <recommendedName>
        <fullName evidence="4">Encoded protein</fullName>
    </recommendedName>
</protein>
<keyword evidence="1" id="KW-1133">Transmembrane helix</keyword>
<evidence type="ECO:0000256" key="1">
    <source>
        <dbReference type="SAM" id="Phobius"/>
    </source>
</evidence>
<name>A0ABQ7FWE4_DUNSA</name>
<evidence type="ECO:0000313" key="2">
    <source>
        <dbReference type="EMBL" id="KAF5840181.1"/>
    </source>
</evidence>